<reference evidence="3" key="1">
    <citation type="journal article" date="2020" name="mSystems">
        <title>Genome- and Community-Level Interaction Insights into Carbon Utilization and Element Cycling Functions of Hydrothermarchaeota in Hydrothermal Sediment.</title>
        <authorList>
            <person name="Zhou Z."/>
            <person name="Liu Y."/>
            <person name="Xu W."/>
            <person name="Pan J."/>
            <person name="Luo Z.H."/>
            <person name="Li M."/>
        </authorList>
    </citation>
    <scope>NUCLEOTIDE SEQUENCE [LARGE SCALE GENOMIC DNA]</scope>
    <source>
        <strain evidence="3">SpSt-1</strain>
        <strain evidence="2">SpSt-1121</strain>
    </source>
</reference>
<dbReference type="InterPro" id="IPR018445">
    <property type="entry name" value="Put_Phosphate_transp_reg"/>
</dbReference>
<evidence type="ECO:0000256" key="1">
    <source>
        <dbReference type="ARBA" id="ARBA00008591"/>
    </source>
</evidence>
<comment type="similarity">
    <text evidence="1">Belongs to the UPF0111 family.</text>
</comment>
<dbReference type="PANTHER" id="PTHR36536:SF3">
    <property type="entry name" value="UPF0111 PROTEIN HI_1603"/>
    <property type="match status" value="1"/>
</dbReference>
<dbReference type="EMBL" id="DRUB01000192">
    <property type="protein sequence ID" value="HHR97070.1"/>
    <property type="molecule type" value="Genomic_DNA"/>
</dbReference>
<comment type="caution">
    <text evidence="3">The sequence shown here is derived from an EMBL/GenBank/DDBJ whole genome shotgun (WGS) entry which is preliminary data.</text>
</comment>
<protein>
    <submittedName>
        <fullName evidence="3">DUF47 family protein</fullName>
    </submittedName>
</protein>
<dbReference type="Pfam" id="PF01865">
    <property type="entry name" value="PhoU_div"/>
    <property type="match status" value="1"/>
</dbReference>
<evidence type="ECO:0000313" key="2">
    <source>
        <dbReference type="EMBL" id="HHP81646.1"/>
    </source>
</evidence>
<dbReference type="PANTHER" id="PTHR36536">
    <property type="entry name" value="UPF0111 PROTEIN HI_1603"/>
    <property type="match status" value="1"/>
</dbReference>
<evidence type="ECO:0000313" key="3">
    <source>
        <dbReference type="EMBL" id="HHR97070.1"/>
    </source>
</evidence>
<name>A0A7C5YTZ5_9CREN</name>
<dbReference type="Gene3D" id="1.20.58.220">
    <property type="entry name" value="Phosphate transport system protein phou homolog 2, domain 2"/>
    <property type="match status" value="1"/>
</dbReference>
<dbReference type="EMBL" id="DRZI01000133">
    <property type="protein sequence ID" value="HHP81646.1"/>
    <property type="molecule type" value="Genomic_DNA"/>
</dbReference>
<dbReference type="AlphaFoldDB" id="A0A7C5YTZ5"/>
<dbReference type="InterPro" id="IPR038078">
    <property type="entry name" value="PhoU-like_sf"/>
</dbReference>
<dbReference type="InterPro" id="IPR002727">
    <property type="entry name" value="DUF47"/>
</dbReference>
<sequence>MSIKLHEIFSDLYRYGSMVRDIVESLANSLSYLDSFRAGEARLELAKAIDIDRKADRYRREIIENKLIGIEDSIARSYIHNILRMLDRVGEWAKESIRYLDLIPYIEMPSPIKETIHDMIKTTVKGIEKIIEALELMSKDKYNSITKLCEEVEAVEENVDELLHIARKNIVVYSSKVQNQAIVMFLKDFIESIETMTDYEEDAADIIKALTIYLKH</sequence>
<dbReference type="SUPFAM" id="SSF109755">
    <property type="entry name" value="PhoU-like"/>
    <property type="match status" value="1"/>
</dbReference>
<gene>
    <name evidence="3" type="ORF">ENL47_09835</name>
    <name evidence="2" type="ORF">ENM84_03175</name>
</gene>
<organism evidence="3">
    <name type="scientific">Ignisphaera aggregans</name>
    <dbReference type="NCBI Taxonomy" id="334771"/>
    <lineage>
        <taxon>Archaea</taxon>
        <taxon>Thermoproteota</taxon>
        <taxon>Thermoprotei</taxon>
        <taxon>Desulfurococcales</taxon>
        <taxon>Desulfurococcaceae</taxon>
        <taxon>Ignisphaera</taxon>
    </lineage>
</organism>
<accession>A0A7C5YTZ5</accession>
<proteinExistence type="inferred from homology"/>